<dbReference type="PANTHER" id="PTHR47331:SF5">
    <property type="entry name" value="RIBONUCLEASE H"/>
    <property type="match status" value="1"/>
</dbReference>
<evidence type="ECO:0000259" key="2">
    <source>
        <dbReference type="Pfam" id="PF18701"/>
    </source>
</evidence>
<gene>
    <name evidence="3" type="ORF">EVAR_46336_1</name>
</gene>
<dbReference type="PANTHER" id="PTHR47331">
    <property type="entry name" value="PHD-TYPE DOMAIN-CONTAINING PROTEIN"/>
    <property type="match status" value="1"/>
</dbReference>
<dbReference type="AlphaFoldDB" id="A0A4C1WVX3"/>
<protein>
    <recommendedName>
        <fullName evidence="2">DUF5641 domain-containing protein</fullName>
    </recommendedName>
</protein>
<dbReference type="InterPro" id="IPR040676">
    <property type="entry name" value="DUF5641"/>
</dbReference>
<feature type="domain" description="DUF5641" evidence="2">
    <location>
        <begin position="266"/>
        <end position="348"/>
    </location>
</feature>
<dbReference type="OrthoDB" id="8958038at2759"/>
<dbReference type="Pfam" id="PF18701">
    <property type="entry name" value="DUF5641"/>
    <property type="match status" value="1"/>
</dbReference>
<reference evidence="3 4" key="1">
    <citation type="journal article" date="2019" name="Commun. Biol.">
        <title>The bagworm genome reveals a unique fibroin gene that provides high tensile strength.</title>
        <authorList>
            <person name="Kono N."/>
            <person name="Nakamura H."/>
            <person name="Ohtoshi R."/>
            <person name="Tomita M."/>
            <person name="Numata K."/>
            <person name="Arakawa K."/>
        </authorList>
    </citation>
    <scope>NUCLEOTIDE SEQUENCE [LARGE SCALE GENOMIC DNA]</scope>
</reference>
<accession>A0A4C1WVX3</accession>
<evidence type="ECO:0000256" key="1">
    <source>
        <dbReference type="SAM" id="MobiDB-lite"/>
    </source>
</evidence>
<feature type="region of interest" description="Disordered" evidence="1">
    <location>
        <begin position="120"/>
        <end position="256"/>
    </location>
</feature>
<organism evidence="3 4">
    <name type="scientific">Eumeta variegata</name>
    <name type="common">Bagworm moth</name>
    <name type="synonym">Eumeta japonica</name>
    <dbReference type="NCBI Taxonomy" id="151549"/>
    <lineage>
        <taxon>Eukaryota</taxon>
        <taxon>Metazoa</taxon>
        <taxon>Ecdysozoa</taxon>
        <taxon>Arthropoda</taxon>
        <taxon>Hexapoda</taxon>
        <taxon>Insecta</taxon>
        <taxon>Pterygota</taxon>
        <taxon>Neoptera</taxon>
        <taxon>Endopterygota</taxon>
        <taxon>Lepidoptera</taxon>
        <taxon>Glossata</taxon>
        <taxon>Ditrysia</taxon>
        <taxon>Tineoidea</taxon>
        <taxon>Psychidae</taxon>
        <taxon>Oiketicinae</taxon>
        <taxon>Eumeta</taxon>
    </lineage>
</organism>
<evidence type="ECO:0000313" key="4">
    <source>
        <dbReference type="Proteomes" id="UP000299102"/>
    </source>
</evidence>
<name>A0A4C1WVX3_EUMVA</name>
<sequence>MDQGMIKLNTRIGRVEGVVERRLRVLPFWQASIHTPVCTSPDARRCTEESRRARLAHHQRPFTSRAWTSAARTWSPWAANTTNDTALFTCLTTRAVHLELAGPSPRTQRYSLSGASWRAEGVRRRSGATGAPTSWGGQRAAKRGATGVRRGSIRAPGPLAIHTAGRTIHGGSLGTHGPVGEEGSHHRSSGAASEGRGAVDAAGRGGVHGQQQAAYPRVRVRRGSGGAHPEPLSAGRRGAGTNTGRVRRGRSQQPTAVASCSAVGGPLWQRWFREYLPLLQRRHSSQQKGTLPEVDDMVLIVDENLPRNTWPRGRVLEIYPGKDGVVRVVELQTAAGRLKRPVKKIVVLPK</sequence>
<feature type="compositionally biased region" description="Low complexity" evidence="1">
    <location>
        <begin position="234"/>
        <end position="244"/>
    </location>
</feature>
<dbReference type="EMBL" id="BGZK01000660">
    <property type="protein sequence ID" value="GBP55040.1"/>
    <property type="molecule type" value="Genomic_DNA"/>
</dbReference>
<proteinExistence type="predicted"/>
<keyword evidence="4" id="KW-1185">Reference proteome</keyword>
<comment type="caution">
    <text evidence="3">The sequence shown here is derived from an EMBL/GenBank/DDBJ whole genome shotgun (WGS) entry which is preliminary data.</text>
</comment>
<dbReference type="Proteomes" id="UP000299102">
    <property type="component" value="Unassembled WGS sequence"/>
</dbReference>
<evidence type="ECO:0000313" key="3">
    <source>
        <dbReference type="EMBL" id="GBP55040.1"/>
    </source>
</evidence>
<dbReference type="STRING" id="151549.A0A4C1WVX3"/>